<dbReference type="Gene3D" id="3.30.300.150">
    <property type="entry name" value="DNA polymerase III, tau subunit, domain V"/>
    <property type="match status" value="1"/>
</dbReference>
<dbReference type="EC" id="2.7.7.7" evidence="2"/>
<dbReference type="AlphaFoldDB" id="A0A1W1E484"/>
<keyword evidence="2" id="KW-0548">Nucleotidyltransferase</keyword>
<sequence>MVENLGFNIPAKMLLKNTLFKGVDKQILTLSLDAQFSSLLTNTIQNSIQSTLQANFKDITLSINLNELTEQTSAQKTTQAKNEKMNALQKKFLADKGVQQLQQVFNTQIDKNSIKENNNV</sequence>
<evidence type="ECO:0000259" key="1">
    <source>
        <dbReference type="Pfam" id="PF12170"/>
    </source>
</evidence>
<dbReference type="Pfam" id="PF12170">
    <property type="entry name" value="DNA_pol3_tau_5"/>
    <property type="match status" value="1"/>
</dbReference>
<gene>
    <name evidence="2" type="ORF">MNB_SUP05-SYMBIONT-7-67</name>
</gene>
<protein>
    <submittedName>
        <fullName evidence="2">DNA polymerase III subunits gamma and tau</fullName>
        <ecNumber evidence="2">2.7.7.7</ecNumber>
    </submittedName>
</protein>
<dbReference type="InterPro" id="IPR038249">
    <property type="entry name" value="PolIII_tau_V_sf"/>
</dbReference>
<name>A0A1W1E484_9ZZZZ</name>
<feature type="domain" description="DNA polymerase III tau subunit" evidence="1">
    <location>
        <begin position="2"/>
        <end position="114"/>
    </location>
</feature>
<dbReference type="EMBL" id="FPIA01000080">
    <property type="protein sequence ID" value="SFV88739.1"/>
    <property type="molecule type" value="Genomic_DNA"/>
</dbReference>
<proteinExistence type="predicted"/>
<organism evidence="2">
    <name type="scientific">hydrothermal vent metagenome</name>
    <dbReference type="NCBI Taxonomy" id="652676"/>
    <lineage>
        <taxon>unclassified sequences</taxon>
        <taxon>metagenomes</taxon>
        <taxon>ecological metagenomes</taxon>
    </lineage>
</organism>
<keyword evidence="2" id="KW-0808">Transferase</keyword>
<evidence type="ECO:0000313" key="2">
    <source>
        <dbReference type="EMBL" id="SFV88739.1"/>
    </source>
</evidence>
<dbReference type="GO" id="GO:0003887">
    <property type="term" value="F:DNA-directed DNA polymerase activity"/>
    <property type="evidence" value="ECO:0007669"/>
    <property type="project" value="UniProtKB-EC"/>
</dbReference>
<reference evidence="2" key="1">
    <citation type="submission" date="2016-10" db="EMBL/GenBank/DDBJ databases">
        <authorList>
            <person name="de Groot N.N."/>
        </authorList>
    </citation>
    <scope>NUCLEOTIDE SEQUENCE</scope>
</reference>
<accession>A0A1W1E484</accession>
<dbReference type="InterPro" id="IPR021029">
    <property type="entry name" value="DNA_pol_III_tau_dom-5"/>
</dbReference>